<accession>A0ABT0TCZ1</accession>
<evidence type="ECO:0000313" key="3">
    <source>
        <dbReference type="Proteomes" id="UP001203342"/>
    </source>
</evidence>
<dbReference type="InterPro" id="IPR002931">
    <property type="entry name" value="Transglutaminase-like"/>
</dbReference>
<comment type="caution">
    <text evidence="2">The sequence shown here is derived from an EMBL/GenBank/DDBJ whole genome shotgun (WGS) entry which is preliminary data.</text>
</comment>
<dbReference type="EMBL" id="JAMLJN010000001">
    <property type="protein sequence ID" value="MCL9768833.1"/>
    <property type="molecule type" value="Genomic_DNA"/>
</dbReference>
<dbReference type="SMART" id="SM00460">
    <property type="entry name" value="TGc"/>
    <property type="match status" value="1"/>
</dbReference>
<dbReference type="InterPro" id="IPR038765">
    <property type="entry name" value="Papain-like_cys_pep_sf"/>
</dbReference>
<protein>
    <submittedName>
        <fullName evidence="2">Arylamine N-acetyltransferase</fullName>
    </submittedName>
</protein>
<proteinExistence type="predicted"/>
<reference evidence="2 3" key="1">
    <citation type="submission" date="2022-05" db="EMBL/GenBank/DDBJ databases">
        <title>Flavobacterium sp., isolated from activated sludge.</title>
        <authorList>
            <person name="Ran Q."/>
        </authorList>
    </citation>
    <scope>NUCLEOTIDE SEQUENCE [LARGE SCALE GENOMIC DNA]</scope>
    <source>
        <strain evidence="2 3">HXWNR69</strain>
    </source>
</reference>
<dbReference type="InterPro" id="IPR052557">
    <property type="entry name" value="CAP/Cytokinesis_protein"/>
</dbReference>
<sequence>MKYLFYLIFFQTSLFSQVKGFYSSVEKPMLSIPQLKSKSVEEISDYIKSNFSNEELQIKAAYFHVISSVDYDVNYNFSTELFSSDEDFVSKTIANKKGVCIHYAKLLKAILNKLGYSCEIVTGYTKQNNQIGNLSHAWCAIKMKDNNWYLFDPTWDSGYVKEGKYTRNISFKYFKMLPSKAILTHMPFDYLWQFTKEPISNREFYNGKPYEGKPKLNFNYQTEIDKYFQLSDVDKAFESAERIKNNEIINDLILEQYNYLKSVFNTNRMNTNVTKFNEIVEEYNVAIVLLNDFIIYRNKEFTPSFSDAILSEMIQTPKERLEQVQKDFFNLGSIGKENAATHSSLKLSITETVKQAQEQYEFVKEYISKNKKERKKMFSVTTNWFGKPVK</sequence>
<keyword evidence="3" id="KW-1185">Reference proteome</keyword>
<evidence type="ECO:0000259" key="1">
    <source>
        <dbReference type="SMART" id="SM00460"/>
    </source>
</evidence>
<gene>
    <name evidence="2" type="ORF">NAT47_00210</name>
</gene>
<dbReference type="PANTHER" id="PTHR46333">
    <property type="entry name" value="CYTOKINESIS PROTEIN 3"/>
    <property type="match status" value="1"/>
</dbReference>
<dbReference type="Pfam" id="PF01841">
    <property type="entry name" value="Transglut_core"/>
    <property type="match status" value="1"/>
</dbReference>
<dbReference type="PANTHER" id="PTHR46333:SF2">
    <property type="entry name" value="CYTOKINESIS PROTEIN 3"/>
    <property type="match status" value="1"/>
</dbReference>
<dbReference type="Gene3D" id="3.10.620.30">
    <property type="match status" value="1"/>
</dbReference>
<evidence type="ECO:0000313" key="2">
    <source>
        <dbReference type="EMBL" id="MCL9768833.1"/>
    </source>
</evidence>
<dbReference type="SUPFAM" id="SSF54001">
    <property type="entry name" value="Cysteine proteinases"/>
    <property type="match status" value="1"/>
</dbReference>
<feature type="domain" description="Transglutaminase-like" evidence="1">
    <location>
        <begin position="92"/>
        <end position="155"/>
    </location>
</feature>
<dbReference type="Proteomes" id="UP001203342">
    <property type="component" value="Unassembled WGS sequence"/>
</dbReference>
<organism evidence="2 3">
    <name type="scientific">Flavobacterium fragile</name>
    <dbReference type="NCBI Taxonomy" id="2949085"/>
    <lineage>
        <taxon>Bacteria</taxon>
        <taxon>Pseudomonadati</taxon>
        <taxon>Bacteroidota</taxon>
        <taxon>Flavobacteriia</taxon>
        <taxon>Flavobacteriales</taxon>
        <taxon>Flavobacteriaceae</taxon>
        <taxon>Flavobacterium</taxon>
    </lineage>
</organism>
<name>A0ABT0TCZ1_9FLAO</name>